<reference evidence="1 2" key="1">
    <citation type="journal article" date="2024" name="Plant Biotechnol. J.">
        <title>Dendrobium thyrsiflorum genome and its molecular insights into genes involved in important horticultural traits.</title>
        <authorList>
            <person name="Chen B."/>
            <person name="Wang J.Y."/>
            <person name="Zheng P.J."/>
            <person name="Li K.L."/>
            <person name="Liang Y.M."/>
            <person name="Chen X.F."/>
            <person name="Zhang C."/>
            <person name="Zhao X."/>
            <person name="He X."/>
            <person name="Zhang G.Q."/>
            <person name="Liu Z.J."/>
            <person name="Xu Q."/>
        </authorList>
    </citation>
    <scope>NUCLEOTIDE SEQUENCE [LARGE SCALE GENOMIC DNA]</scope>
    <source>
        <strain evidence="1">GZMU011</strain>
    </source>
</reference>
<evidence type="ECO:0000313" key="1">
    <source>
        <dbReference type="EMBL" id="KAL0906008.1"/>
    </source>
</evidence>
<comment type="caution">
    <text evidence="1">The sequence shown here is derived from an EMBL/GenBank/DDBJ whole genome shotgun (WGS) entry which is preliminary data.</text>
</comment>
<dbReference type="EMBL" id="JANQDX010000018">
    <property type="protein sequence ID" value="KAL0906008.1"/>
    <property type="molecule type" value="Genomic_DNA"/>
</dbReference>
<accession>A0ABD0U1Y8</accession>
<dbReference type="Proteomes" id="UP001552299">
    <property type="component" value="Unassembled WGS sequence"/>
</dbReference>
<name>A0ABD0U1Y8_DENTH</name>
<sequence>MRGTHALYVRWLACCVFPGLVERPLRCVRVYEYALTRFWSDYSPPSKEIVYYGKVKTINLCVILLLLMRDLWSYGYLHTTCVSTYMLNF</sequence>
<keyword evidence="2" id="KW-1185">Reference proteome</keyword>
<gene>
    <name evidence="1" type="ORF">M5K25_024468</name>
</gene>
<evidence type="ECO:0008006" key="3">
    <source>
        <dbReference type="Google" id="ProtNLM"/>
    </source>
</evidence>
<organism evidence="1 2">
    <name type="scientific">Dendrobium thyrsiflorum</name>
    <name type="common">Pinecone-like raceme dendrobium</name>
    <name type="synonym">Orchid</name>
    <dbReference type="NCBI Taxonomy" id="117978"/>
    <lineage>
        <taxon>Eukaryota</taxon>
        <taxon>Viridiplantae</taxon>
        <taxon>Streptophyta</taxon>
        <taxon>Embryophyta</taxon>
        <taxon>Tracheophyta</taxon>
        <taxon>Spermatophyta</taxon>
        <taxon>Magnoliopsida</taxon>
        <taxon>Liliopsida</taxon>
        <taxon>Asparagales</taxon>
        <taxon>Orchidaceae</taxon>
        <taxon>Epidendroideae</taxon>
        <taxon>Malaxideae</taxon>
        <taxon>Dendrobiinae</taxon>
        <taxon>Dendrobium</taxon>
    </lineage>
</organism>
<dbReference type="AlphaFoldDB" id="A0ABD0U1Y8"/>
<proteinExistence type="predicted"/>
<evidence type="ECO:0000313" key="2">
    <source>
        <dbReference type="Proteomes" id="UP001552299"/>
    </source>
</evidence>
<protein>
    <recommendedName>
        <fullName evidence="3">Secreted protein</fullName>
    </recommendedName>
</protein>